<organism evidence="1 2">
    <name type="scientific">Bionectria ochroleuca</name>
    <name type="common">Gliocladium roseum</name>
    <dbReference type="NCBI Taxonomy" id="29856"/>
    <lineage>
        <taxon>Eukaryota</taxon>
        <taxon>Fungi</taxon>
        <taxon>Dikarya</taxon>
        <taxon>Ascomycota</taxon>
        <taxon>Pezizomycotina</taxon>
        <taxon>Sordariomycetes</taxon>
        <taxon>Hypocreomycetidae</taxon>
        <taxon>Hypocreales</taxon>
        <taxon>Bionectriaceae</taxon>
        <taxon>Clonostachys</taxon>
    </lineage>
</organism>
<proteinExistence type="predicted"/>
<sequence>MWDSDVHSFFFASLPEFGGSYGAIFGSHCFHLLNGTVPVRMNHTSSNFRNARNVACTRLWTLLANYYLRYSFMVGRCMDWDAFAGKHRKHFYRLVMSWLMITEI</sequence>
<name>A0A8H7NMJ6_BIOOC</name>
<evidence type="ECO:0000313" key="1">
    <source>
        <dbReference type="EMBL" id="KAF9758867.1"/>
    </source>
</evidence>
<dbReference type="EMBL" id="JADCTT010000001">
    <property type="protein sequence ID" value="KAF9758867.1"/>
    <property type="molecule type" value="Genomic_DNA"/>
</dbReference>
<dbReference type="Proteomes" id="UP000616885">
    <property type="component" value="Unassembled WGS sequence"/>
</dbReference>
<reference evidence="1" key="1">
    <citation type="submission" date="2020-10" db="EMBL/GenBank/DDBJ databases">
        <title>High-Quality Genome Resource of Clonostachys rosea strain S41 by Oxford Nanopore Long-Read Sequencing.</title>
        <authorList>
            <person name="Wang H."/>
        </authorList>
    </citation>
    <scope>NUCLEOTIDE SEQUENCE</scope>
    <source>
        <strain evidence="1">S41</strain>
    </source>
</reference>
<accession>A0A8H7NMJ6</accession>
<gene>
    <name evidence="1" type="ORF">IM811_000561</name>
</gene>
<dbReference type="AlphaFoldDB" id="A0A8H7NMJ6"/>
<evidence type="ECO:0000313" key="2">
    <source>
        <dbReference type="Proteomes" id="UP000616885"/>
    </source>
</evidence>
<comment type="caution">
    <text evidence="1">The sequence shown here is derived from an EMBL/GenBank/DDBJ whole genome shotgun (WGS) entry which is preliminary data.</text>
</comment>
<protein>
    <submittedName>
        <fullName evidence="1">Uncharacterized protein</fullName>
    </submittedName>
</protein>